<feature type="domain" description="CheB-type methylesterase" evidence="5">
    <location>
        <begin position="26"/>
        <end position="217"/>
    </location>
</feature>
<dbReference type="EC" id="3.1.1.61" evidence="2"/>
<dbReference type="GO" id="GO:0008984">
    <property type="term" value="F:protein-glutamate methylesterase activity"/>
    <property type="evidence" value="ECO:0007669"/>
    <property type="project" value="UniProtKB-EC"/>
</dbReference>
<keyword evidence="4" id="KW-0145">Chemotaxis</keyword>
<reference evidence="6 7" key="1">
    <citation type="submission" date="2020-08" db="EMBL/GenBank/DDBJ databases">
        <title>Sequencing the genomes of 1000 actinobacteria strains.</title>
        <authorList>
            <person name="Klenk H.-P."/>
        </authorList>
    </citation>
    <scope>NUCLEOTIDE SEQUENCE [LARGE SCALE GENOMIC DNA]</scope>
    <source>
        <strain evidence="6 7">DSM 43768</strain>
    </source>
</reference>
<feature type="active site" evidence="4">
    <location>
        <position position="159"/>
    </location>
</feature>
<evidence type="ECO:0000256" key="1">
    <source>
        <dbReference type="ARBA" id="ARBA00022801"/>
    </source>
</evidence>
<evidence type="ECO:0000259" key="5">
    <source>
        <dbReference type="PROSITE" id="PS50122"/>
    </source>
</evidence>
<feature type="active site" evidence="4">
    <location>
        <position position="65"/>
    </location>
</feature>
<dbReference type="CDD" id="cd16433">
    <property type="entry name" value="CheB"/>
    <property type="match status" value="1"/>
</dbReference>
<comment type="catalytic activity">
    <reaction evidence="3">
        <text>[protein]-L-glutamate 5-O-methyl ester + H2O = L-glutamyl-[protein] + methanol + H(+)</text>
        <dbReference type="Rhea" id="RHEA:23236"/>
        <dbReference type="Rhea" id="RHEA-COMP:10208"/>
        <dbReference type="Rhea" id="RHEA-COMP:10311"/>
        <dbReference type="ChEBI" id="CHEBI:15377"/>
        <dbReference type="ChEBI" id="CHEBI:15378"/>
        <dbReference type="ChEBI" id="CHEBI:17790"/>
        <dbReference type="ChEBI" id="CHEBI:29973"/>
        <dbReference type="ChEBI" id="CHEBI:82795"/>
        <dbReference type="EC" id="3.1.1.61"/>
    </reaction>
</comment>
<keyword evidence="1 4" id="KW-0378">Hydrolase</keyword>
<comment type="caution">
    <text evidence="6">The sequence shown here is derived from an EMBL/GenBank/DDBJ whole genome shotgun (WGS) entry which is preliminary data.</text>
</comment>
<dbReference type="Gene3D" id="3.40.50.180">
    <property type="entry name" value="Methylesterase CheB, C-terminal domain"/>
    <property type="match status" value="1"/>
</dbReference>
<dbReference type="GO" id="GO:0000156">
    <property type="term" value="F:phosphorelay response regulator activity"/>
    <property type="evidence" value="ECO:0007669"/>
    <property type="project" value="InterPro"/>
</dbReference>
<dbReference type="PROSITE" id="PS50122">
    <property type="entry name" value="CHEB"/>
    <property type="match status" value="1"/>
</dbReference>
<organism evidence="6 7">
    <name type="scientific">Nonomuraea rubra</name>
    <dbReference type="NCBI Taxonomy" id="46180"/>
    <lineage>
        <taxon>Bacteria</taxon>
        <taxon>Bacillati</taxon>
        <taxon>Actinomycetota</taxon>
        <taxon>Actinomycetes</taxon>
        <taxon>Streptosporangiales</taxon>
        <taxon>Streptosporangiaceae</taxon>
        <taxon>Nonomuraea</taxon>
    </lineage>
</organism>
<dbReference type="SUPFAM" id="SSF52738">
    <property type="entry name" value="Methylesterase CheB, C-terminal domain"/>
    <property type="match status" value="1"/>
</dbReference>
<dbReference type="EMBL" id="JACHMI010000001">
    <property type="protein sequence ID" value="MBB6549699.1"/>
    <property type="molecule type" value="Genomic_DNA"/>
</dbReference>
<gene>
    <name evidence="6" type="ORF">HD593_004494</name>
</gene>
<evidence type="ECO:0000313" key="7">
    <source>
        <dbReference type="Proteomes" id="UP000565579"/>
    </source>
</evidence>
<dbReference type="GO" id="GO:0006935">
    <property type="term" value="P:chemotaxis"/>
    <property type="evidence" value="ECO:0007669"/>
    <property type="project" value="UniProtKB-UniRule"/>
</dbReference>
<proteinExistence type="predicted"/>
<dbReference type="GO" id="GO:0005737">
    <property type="term" value="C:cytoplasm"/>
    <property type="evidence" value="ECO:0007669"/>
    <property type="project" value="InterPro"/>
</dbReference>
<feature type="active site" evidence="4">
    <location>
        <position position="38"/>
    </location>
</feature>
<evidence type="ECO:0000256" key="2">
    <source>
        <dbReference type="ARBA" id="ARBA00039140"/>
    </source>
</evidence>
<dbReference type="InterPro" id="IPR035909">
    <property type="entry name" value="CheB_C"/>
</dbReference>
<dbReference type="AlphaFoldDB" id="A0A7X0NU63"/>
<sequence>MTGSDHGPAGPLPDRGVQGGAGGGGFAVSFPVVALIASAGGVHALSRVLARLPATLPAAVLVALHQDPANPRGRLLAILARHAELPVRHAADQEALRPGQALVIPPGWHLLVTSEARIGLIEVGPLPPSRPSADLLLATLAVTCGPRALAVILTGMGHDGQAGVRAVGHCGGTVLAQDQATSKFFSMPSAAIDTHQVSQVLALDEIAAAIVAHATAAN</sequence>
<evidence type="ECO:0000256" key="3">
    <source>
        <dbReference type="ARBA" id="ARBA00048267"/>
    </source>
</evidence>
<evidence type="ECO:0000313" key="6">
    <source>
        <dbReference type="EMBL" id="MBB6549699.1"/>
    </source>
</evidence>
<dbReference type="Pfam" id="PF01339">
    <property type="entry name" value="CheB_methylest"/>
    <property type="match status" value="1"/>
</dbReference>
<protein>
    <recommendedName>
        <fullName evidence="2">protein-glutamate methylesterase</fullName>
        <ecNumber evidence="2">3.1.1.61</ecNumber>
    </recommendedName>
</protein>
<dbReference type="Proteomes" id="UP000565579">
    <property type="component" value="Unassembled WGS sequence"/>
</dbReference>
<dbReference type="RefSeq" id="WP_185104085.1">
    <property type="nucleotide sequence ID" value="NZ_JACHMI010000001.1"/>
</dbReference>
<evidence type="ECO:0000256" key="4">
    <source>
        <dbReference type="PROSITE-ProRule" id="PRU00050"/>
    </source>
</evidence>
<keyword evidence="7" id="KW-1185">Reference proteome</keyword>
<name>A0A7X0NU63_9ACTN</name>
<dbReference type="InterPro" id="IPR000673">
    <property type="entry name" value="Sig_transdc_resp-reg_Me-estase"/>
</dbReference>
<dbReference type="PANTHER" id="PTHR42872:SF6">
    <property type="entry name" value="PROTEIN-GLUTAMATE METHYLESTERASE_PROTEIN-GLUTAMINE GLUTAMINASE"/>
    <property type="match status" value="1"/>
</dbReference>
<accession>A0A7X0NU63</accession>
<dbReference type="PANTHER" id="PTHR42872">
    <property type="entry name" value="PROTEIN-GLUTAMATE METHYLESTERASE/PROTEIN-GLUTAMINE GLUTAMINASE"/>
    <property type="match status" value="1"/>
</dbReference>